<feature type="binding site" evidence="6">
    <location>
        <begin position="344"/>
        <end position="350"/>
    </location>
    <ligand>
        <name>S-adenosyl-L-methionine</name>
        <dbReference type="ChEBI" id="CHEBI:59789"/>
    </ligand>
</feature>
<feature type="domain" description="SAM-dependent MTase RsmB/NOP-type" evidence="8">
    <location>
        <begin position="230"/>
        <end position="548"/>
    </location>
</feature>
<dbReference type="SUPFAM" id="SSF53335">
    <property type="entry name" value="S-adenosyl-L-methionine-dependent methyltransferases"/>
    <property type="match status" value="1"/>
</dbReference>
<dbReference type="PANTHER" id="PTHR22807:SF53">
    <property type="entry name" value="RIBOSOMAL RNA SMALL SUBUNIT METHYLTRANSFERASE B-RELATED"/>
    <property type="match status" value="1"/>
</dbReference>
<feature type="compositionally biased region" description="Basic and acidic residues" evidence="7">
    <location>
        <begin position="23"/>
        <end position="33"/>
    </location>
</feature>
<dbReference type="Gene3D" id="3.40.50.150">
    <property type="entry name" value="Vaccinia Virus protein VP39"/>
    <property type="match status" value="1"/>
</dbReference>
<keyword evidence="3 6" id="KW-0808">Transferase</keyword>
<feature type="binding site" evidence="6">
    <location>
        <position position="369"/>
    </location>
    <ligand>
        <name>S-adenosyl-L-methionine</name>
        <dbReference type="ChEBI" id="CHEBI:59789"/>
    </ligand>
</feature>
<feature type="active site" description="Nucleophile" evidence="6">
    <location>
        <position position="473"/>
    </location>
</feature>
<feature type="binding site" evidence="6">
    <location>
        <position position="402"/>
    </location>
    <ligand>
        <name>S-adenosyl-L-methionine</name>
        <dbReference type="ChEBI" id="CHEBI:59789"/>
    </ligand>
</feature>
<evidence type="ECO:0000256" key="7">
    <source>
        <dbReference type="SAM" id="MobiDB-lite"/>
    </source>
</evidence>
<dbReference type="Pfam" id="PF01029">
    <property type="entry name" value="NusB"/>
    <property type="match status" value="1"/>
</dbReference>
<dbReference type="InterPro" id="IPR006027">
    <property type="entry name" value="NusB_RsmB_TIM44"/>
</dbReference>
<protein>
    <submittedName>
        <fullName evidence="9">Transcription antitermination factor NusB</fullName>
    </submittedName>
</protein>
<dbReference type="PROSITE" id="PS01153">
    <property type="entry name" value="NOL1_NOP2_SUN"/>
    <property type="match status" value="1"/>
</dbReference>
<dbReference type="EMBL" id="JBDXMX010000001">
    <property type="protein sequence ID" value="MEO9246266.1"/>
    <property type="molecule type" value="Genomic_DNA"/>
</dbReference>
<proteinExistence type="inferred from homology"/>
<dbReference type="InterPro" id="IPR035926">
    <property type="entry name" value="NusB-like_sf"/>
</dbReference>
<evidence type="ECO:0000256" key="5">
    <source>
        <dbReference type="ARBA" id="ARBA00022884"/>
    </source>
</evidence>
<dbReference type="InterPro" id="IPR001678">
    <property type="entry name" value="MeTrfase_RsmB-F_NOP2_dom"/>
</dbReference>
<evidence type="ECO:0000256" key="1">
    <source>
        <dbReference type="ARBA" id="ARBA00007494"/>
    </source>
</evidence>
<sequence>MIAERRNSGPGDSGARKSSGRGRSQDRRDEKGRTRNRGTSGGPRQFSSSAPSKRTRQADPARLAAFETLTAVSRDDAYANLVLPGRIAAHRLDQRDAGFATELAYGALRGQGLYDAVLAVCVDRPLAQLDRPVLDALRLGAHQLLAMRVPAHAALDSTVALVRDQIGAGPSGFVNAVLRKVTVQDREAWLDRLAPLTPQVAEAATTPDDVLAIRHSHPVWIIRALRQSLAIHGRPADRVKAELVDLLEADNAAPVVNLVALPGLGDLDPVLEAGAEPGPLAPDSALYHGGDAGRLPGVQEGTVRVQDVGSQLTAHALTRVPLGGEGGDGGGEPRDATERWLDLCAGPGGKASLLAALARQRGANLLANEPADHRARLVERALEAVPRHADSGEPTWSVRCGDGRELDPEHAESFDRILVDAPCTGLGALRRRPESRWRRQPSDLGPLTELQRQLLDSAVGALRPGGVLGYVTCSPHPAETVFQVQDALRRHPGLELLDTTSFLTEVAPSLTEAGGATGLPGFGDGTTSQLWPHLHSTDAMFMALFRKAGSPASGSRTTGSHQAED</sequence>
<evidence type="ECO:0000256" key="3">
    <source>
        <dbReference type="ARBA" id="ARBA00022679"/>
    </source>
</evidence>
<dbReference type="PANTHER" id="PTHR22807">
    <property type="entry name" value="NOP2 YEAST -RELATED NOL1/NOP2/FMU SUN DOMAIN-CONTAINING"/>
    <property type="match status" value="1"/>
</dbReference>
<comment type="caution">
    <text evidence="9">The sequence shown here is derived from an EMBL/GenBank/DDBJ whole genome shotgun (WGS) entry which is preliminary data.</text>
</comment>
<reference evidence="9 10" key="1">
    <citation type="submission" date="2024-05" db="EMBL/GenBank/DDBJ databases">
        <authorList>
            <person name="Yi C."/>
        </authorList>
    </citation>
    <scope>NUCLEOTIDE SEQUENCE [LARGE SCALE GENOMIC DNA]</scope>
    <source>
        <strain evidence="9 10">XS13</strain>
    </source>
</reference>
<dbReference type="Pfam" id="PF01189">
    <property type="entry name" value="Methyltr_RsmB-F"/>
    <property type="match status" value="1"/>
</dbReference>
<evidence type="ECO:0000313" key="10">
    <source>
        <dbReference type="Proteomes" id="UP001484097"/>
    </source>
</evidence>
<dbReference type="Proteomes" id="UP001484097">
    <property type="component" value="Unassembled WGS sequence"/>
</dbReference>
<dbReference type="SUPFAM" id="SSF48013">
    <property type="entry name" value="NusB-like"/>
    <property type="match status" value="1"/>
</dbReference>
<feature type="region of interest" description="Disordered" evidence="7">
    <location>
        <begin position="1"/>
        <end position="59"/>
    </location>
</feature>
<dbReference type="InterPro" id="IPR023267">
    <property type="entry name" value="RCMT"/>
</dbReference>
<dbReference type="InterPro" id="IPR029063">
    <property type="entry name" value="SAM-dependent_MTases_sf"/>
</dbReference>
<dbReference type="Gene3D" id="1.10.940.10">
    <property type="entry name" value="NusB-like"/>
    <property type="match status" value="1"/>
</dbReference>
<keyword evidence="10" id="KW-1185">Reference proteome</keyword>
<dbReference type="CDD" id="cd02440">
    <property type="entry name" value="AdoMet_MTases"/>
    <property type="match status" value="1"/>
</dbReference>
<dbReference type="PRINTS" id="PR02008">
    <property type="entry name" value="RCMTFAMILY"/>
</dbReference>
<organism evidence="9 10">
    <name type="scientific">Citricoccus nitrophenolicus</name>
    <dbReference type="NCBI Taxonomy" id="863575"/>
    <lineage>
        <taxon>Bacteria</taxon>
        <taxon>Bacillati</taxon>
        <taxon>Actinomycetota</taxon>
        <taxon>Actinomycetes</taxon>
        <taxon>Micrococcales</taxon>
        <taxon>Micrococcaceae</taxon>
        <taxon>Citricoccus</taxon>
    </lineage>
</organism>
<keyword evidence="2 6" id="KW-0489">Methyltransferase</keyword>
<comment type="similarity">
    <text evidence="1 6">Belongs to the class I-like SAM-binding methyltransferase superfamily. RsmB/NOP family.</text>
</comment>
<dbReference type="InterPro" id="IPR018314">
    <property type="entry name" value="RsmB/NOL1/NOP2-like_CS"/>
</dbReference>
<evidence type="ECO:0000256" key="4">
    <source>
        <dbReference type="ARBA" id="ARBA00022691"/>
    </source>
</evidence>
<dbReference type="InterPro" id="IPR049560">
    <property type="entry name" value="MeTrfase_RsmB-F_NOP2_cat"/>
</dbReference>
<evidence type="ECO:0000259" key="8">
    <source>
        <dbReference type="PROSITE" id="PS51686"/>
    </source>
</evidence>
<evidence type="ECO:0000256" key="6">
    <source>
        <dbReference type="PROSITE-ProRule" id="PRU01023"/>
    </source>
</evidence>
<gene>
    <name evidence="9" type="ORF">ABDK96_01030</name>
</gene>
<evidence type="ECO:0000313" key="9">
    <source>
        <dbReference type="EMBL" id="MEO9246266.1"/>
    </source>
</evidence>
<evidence type="ECO:0000256" key="2">
    <source>
        <dbReference type="ARBA" id="ARBA00022603"/>
    </source>
</evidence>
<dbReference type="RefSeq" id="WP_347918217.1">
    <property type="nucleotide sequence ID" value="NZ_JBDXMX010000001.1"/>
</dbReference>
<feature type="binding site" evidence="6">
    <location>
        <position position="420"/>
    </location>
    <ligand>
        <name>S-adenosyl-L-methionine</name>
        <dbReference type="ChEBI" id="CHEBI:59789"/>
    </ligand>
</feature>
<accession>A0ABV0IDM7</accession>
<keyword evidence="4 6" id="KW-0949">S-adenosyl-L-methionine</keyword>
<name>A0ABV0IDM7_9MICC</name>
<keyword evidence="5 6" id="KW-0694">RNA-binding</keyword>
<dbReference type="PROSITE" id="PS51686">
    <property type="entry name" value="SAM_MT_RSMB_NOP"/>
    <property type="match status" value="1"/>
</dbReference>